<evidence type="ECO:0000313" key="1">
    <source>
        <dbReference type="EMBL" id="RAL62349.1"/>
    </source>
</evidence>
<dbReference type="EMBL" id="QKRW01000025">
    <property type="protein sequence ID" value="RAL62349.1"/>
    <property type="molecule type" value="Genomic_DNA"/>
</dbReference>
<keyword evidence="2" id="KW-1185">Reference proteome</keyword>
<dbReference type="Proteomes" id="UP000249056">
    <property type="component" value="Unassembled WGS sequence"/>
</dbReference>
<dbReference type="AlphaFoldDB" id="A0A395IVH6"/>
<organism evidence="1 2">
    <name type="scientific">Monilinia fructigena</name>
    <dbReference type="NCBI Taxonomy" id="38457"/>
    <lineage>
        <taxon>Eukaryota</taxon>
        <taxon>Fungi</taxon>
        <taxon>Dikarya</taxon>
        <taxon>Ascomycota</taxon>
        <taxon>Pezizomycotina</taxon>
        <taxon>Leotiomycetes</taxon>
        <taxon>Helotiales</taxon>
        <taxon>Sclerotiniaceae</taxon>
        <taxon>Monilinia</taxon>
    </lineage>
</organism>
<dbReference type="OrthoDB" id="3512800at2759"/>
<evidence type="ECO:0000313" key="2">
    <source>
        <dbReference type="Proteomes" id="UP000249056"/>
    </source>
</evidence>
<proteinExistence type="predicted"/>
<name>A0A395IVH6_9HELO</name>
<sequence length="141" mass="15947">MQPESKGQKYVWKQLSRTFAGFEGDYVQFHVESGFAVNVSEGTERAVIHDETRQPLDELMAKRVRVNHDEDLADDILESIYGPTSDTGGGRLLQQFWDRSDGGRLLQEFWDSSDCEIPDARVCDNCGDMYVYFGGRPVGTT</sequence>
<gene>
    <name evidence="1" type="ORF">DID88_004915</name>
</gene>
<accession>A0A395IVH6</accession>
<protein>
    <submittedName>
        <fullName evidence="1">Uncharacterized protein</fullName>
    </submittedName>
</protein>
<reference evidence="1 2" key="1">
    <citation type="submission" date="2018-06" db="EMBL/GenBank/DDBJ databases">
        <title>Genome Sequence of the Brown Rot Fungal Pathogen Monilinia fructigena.</title>
        <authorList>
            <person name="Landi L."/>
            <person name="De Miccolis Angelini R.M."/>
            <person name="Pollastro S."/>
            <person name="Abate D."/>
            <person name="Faretra F."/>
            <person name="Romanazzi G."/>
        </authorList>
    </citation>
    <scope>NUCLEOTIDE SEQUENCE [LARGE SCALE GENOMIC DNA]</scope>
    <source>
        <strain evidence="1 2">Mfrg269</strain>
    </source>
</reference>
<comment type="caution">
    <text evidence="1">The sequence shown here is derived from an EMBL/GenBank/DDBJ whole genome shotgun (WGS) entry which is preliminary data.</text>
</comment>